<dbReference type="SUPFAM" id="SSF52833">
    <property type="entry name" value="Thioredoxin-like"/>
    <property type="match status" value="1"/>
</dbReference>
<dbReference type="EMBL" id="FWXR01000005">
    <property type="protein sequence ID" value="SMC64612.1"/>
    <property type="molecule type" value="Genomic_DNA"/>
</dbReference>
<feature type="domain" description="GST C-terminal" evidence="3">
    <location>
        <begin position="88"/>
        <end position="209"/>
    </location>
</feature>
<dbReference type="InterPro" id="IPR040079">
    <property type="entry name" value="Glutathione_S-Trfase"/>
</dbReference>
<dbReference type="InterPro" id="IPR010987">
    <property type="entry name" value="Glutathione-S-Trfase_C-like"/>
</dbReference>
<sequence length="211" mass="23908">MIELYTWTTPNGEKPVIMLEECKLSYEMHLVDIGNGEQHSDRFKAINANEKIPALVDRSMGGYSQPVFESGAILIYLAELTGKFLPQSTRHRSQCFSWVFFQVGHTGPMIGQYHHFNSAAPEKIDYAIERYRKESRRVLGVLDGHLANNAYLAGDYTIADMMHYSWARIGLKELAEDGEFPSLRRWAETIGARPAVRLGLEKLQTAKDARG</sequence>
<dbReference type="SFLD" id="SFLDG00358">
    <property type="entry name" value="Main_(cytGST)"/>
    <property type="match status" value="1"/>
</dbReference>
<feature type="domain" description="GST N-terminal" evidence="2">
    <location>
        <begin position="1"/>
        <end position="85"/>
    </location>
</feature>
<protein>
    <submittedName>
        <fullName evidence="4">GST-like protein</fullName>
    </submittedName>
</protein>
<dbReference type="AlphaFoldDB" id="A0A1W2AVV1"/>
<dbReference type="CDD" id="cd03048">
    <property type="entry name" value="GST_N_Ure2p_like"/>
    <property type="match status" value="1"/>
</dbReference>
<dbReference type="Pfam" id="PF02798">
    <property type="entry name" value="GST_N"/>
    <property type="match status" value="1"/>
</dbReference>
<dbReference type="SFLD" id="SFLDG01151">
    <property type="entry name" value="Main.2:_Nu-like"/>
    <property type="match status" value="1"/>
</dbReference>
<organism evidence="4 5">
    <name type="scientific">Fulvimarina manganoxydans</name>
    <dbReference type="NCBI Taxonomy" id="937218"/>
    <lineage>
        <taxon>Bacteria</taxon>
        <taxon>Pseudomonadati</taxon>
        <taxon>Pseudomonadota</taxon>
        <taxon>Alphaproteobacteria</taxon>
        <taxon>Hyphomicrobiales</taxon>
        <taxon>Aurantimonadaceae</taxon>
        <taxon>Fulvimarina</taxon>
    </lineage>
</organism>
<dbReference type="InterPro" id="IPR004045">
    <property type="entry name" value="Glutathione_S-Trfase_N"/>
</dbReference>
<keyword evidence="5" id="KW-1185">Reference proteome</keyword>
<accession>A0A1W2AVV1</accession>
<comment type="similarity">
    <text evidence="1">Belongs to the GST superfamily.</text>
</comment>
<dbReference type="Gene3D" id="3.40.30.10">
    <property type="entry name" value="Glutaredoxin"/>
    <property type="match status" value="1"/>
</dbReference>
<reference evidence="4 5" key="1">
    <citation type="submission" date="2017-04" db="EMBL/GenBank/DDBJ databases">
        <authorList>
            <person name="Afonso C.L."/>
            <person name="Miller P.J."/>
            <person name="Scott M.A."/>
            <person name="Spackman E."/>
            <person name="Goraichik I."/>
            <person name="Dimitrov K.M."/>
            <person name="Suarez D.L."/>
            <person name="Swayne D.E."/>
        </authorList>
    </citation>
    <scope>NUCLEOTIDE SEQUENCE [LARGE SCALE GENOMIC DNA]</scope>
    <source>
        <strain evidence="4 5">CGMCC 1.10972</strain>
    </source>
</reference>
<dbReference type="SFLD" id="SFLDS00019">
    <property type="entry name" value="Glutathione_Transferase_(cytos"/>
    <property type="match status" value="1"/>
</dbReference>
<dbReference type="PROSITE" id="PS50405">
    <property type="entry name" value="GST_CTER"/>
    <property type="match status" value="1"/>
</dbReference>
<gene>
    <name evidence="4" type="ORF">SAMN06297251_105110</name>
</gene>
<dbReference type="RefSeq" id="WP_084409541.1">
    <property type="nucleotide sequence ID" value="NZ_FWXR01000005.1"/>
</dbReference>
<evidence type="ECO:0000313" key="5">
    <source>
        <dbReference type="Proteomes" id="UP000192656"/>
    </source>
</evidence>
<dbReference type="SUPFAM" id="SSF47616">
    <property type="entry name" value="GST C-terminal domain-like"/>
    <property type="match status" value="1"/>
</dbReference>
<dbReference type="InterPro" id="IPR036282">
    <property type="entry name" value="Glutathione-S-Trfase_C_sf"/>
</dbReference>
<dbReference type="PANTHER" id="PTHR44051:SF8">
    <property type="entry name" value="GLUTATHIONE S-TRANSFERASE GSTA"/>
    <property type="match status" value="1"/>
</dbReference>
<dbReference type="InterPro" id="IPR004046">
    <property type="entry name" value="GST_C"/>
</dbReference>
<dbReference type="InterPro" id="IPR036249">
    <property type="entry name" value="Thioredoxin-like_sf"/>
</dbReference>
<evidence type="ECO:0000256" key="1">
    <source>
        <dbReference type="RuleBase" id="RU003494"/>
    </source>
</evidence>
<dbReference type="Proteomes" id="UP000192656">
    <property type="component" value="Unassembled WGS sequence"/>
</dbReference>
<proteinExistence type="inferred from homology"/>
<dbReference type="PROSITE" id="PS50404">
    <property type="entry name" value="GST_NTER"/>
    <property type="match status" value="1"/>
</dbReference>
<dbReference type="Gene3D" id="1.20.1050.10">
    <property type="match status" value="1"/>
</dbReference>
<name>A0A1W2AVV1_9HYPH</name>
<evidence type="ECO:0000313" key="4">
    <source>
        <dbReference type="EMBL" id="SMC64612.1"/>
    </source>
</evidence>
<dbReference type="STRING" id="937218.SAMN06297251_105110"/>
<dbReference type="OrthoDB" id="9803562at2"/>
<evidence type="ECO:0000259" key="2">
    <source>
        <dbReference type="PROSITE" id="PS50404"/>
    </source>
</evidence>
<dbReference type="PANTHER" id="PTHR44051">
    <property type="entry name" value="GLUTATHIONE S-TRANSFERASE-RELATED"/>
    <property type="match status" value="1"/>
</dbReference>
<evidence type="ECO:0000259" key="3">
    <source>
        <dbReference type="PROSITE" id="PS50405"/>
    </source>
</evidence>
<dbReference type="Pfam" id="PF00043">
    <property type="entry name" value="GST_C"/>
    <property type="match status" value="1"/>
</dbReference>